<protein>
    <submittedName>
        <fullName evidence="3">DNA-binding XRE family transcriptional regulator</fullName>
    </submittedName>
</protein>
<accession>A0ABU0JFZ6</accession>
<evidence type="ECO:0000259" key="2">
    <source>
        <dbReference type="PROSITE" id="PS50943"/>
    </source>
</evidence>
<dbReference type="EMBL" id="JAUSVX010000012">
    <property type="protein sequence ID" value="MDQ0472515.1"/>
    <property type="molecule type" value="Genomic_DNA"/>
</dbReference>
<evidence type="ECO:0000313" key="3">
    <source>
        <dbReference type="EMBL" id="MDQ0472515.1"/>
    </source>
</evidence>
<comment type="caution">
    <text evidence="3">The sequence shown here is derived from an EMBL/GenBank/DDBJ whole genome shotgun (WGS) entry which is preliminary data.</text>
</comment>
<dbReference type="InterPro" id="IPR039554">
    <property type="entry name" value="HigA2-like_HTH"/>
</dbReference>
<dbReference type="Pfam" id="PF13744">
    <property type="entry name" value="HTH_37"/>
    <property type="match status" value="1"/>
</dbReference>
<reference evidence="3 4" key="1">
    <citation type="submission" date="2023-07" db="EMBL/GenBank/DDBJ databases">
        <title>Genomic Encyclopedia of Type Strains, Phase IV (KMG-IV): sequencing the most valuable type-strain genomes for metagenomic binning, comparative biology and taxonomic classification.</title>
        <authorList>
            <person name="Goeker M."/>
        </authorList>
    </citation>
    <scope>NUCLEOTIDE SEQUENCE [LARGE SCALE GENOMIC DNA]</scope>
    <source>
        <strain evidence="3 4">DSM 19619</strain>
    </source>
</reference>
<dbReference type="InterPro" id="IPR010982">
    <property type="entry name" value="Lambda_DNA-bd_dom_sf"/>
</dbReference>
<proteinExistence type="predicted"/>
<dbReference type="InterPro" id="IPR001387">
    <property type="entry name" value="Cro/C1-type_HTH"/>
</dbReference>
<dbReference type="Proteomes" id="UP001242480">
    <property type="component" value="Unassembled WGS sequence"/>
</dbReference>
<keyword evidence="4" id="KW-1185">Reference proteome</keyword>
<evidence type="ECO:0000313" key="4">
    <source>
        <dbReference type="Proteomes" id="UP001242480"/>
    </source>
</evidence>
<sequence>MARTLDEVIGSLSPEQQARVSARHQQLRQEVEGLRELRRVAGKAQSELAAALRIKQPSVSKIERQADLYLSTLRTYVEALGGRLELVVHLPDRPTLRLTTIGDLVGGQDPAPKPAPARRKPAVRGQHSPLIER</sequence>
<dbReference type="CDD" id="cd00093">
    <property type="entry name" value="HTH_XRE"/>
    <property type="match status" value="1"/>
</dbReference>
<organism evidence="3 4">
    <name type="scientific">Labrys wisconsinensis</name>
    <dbReference type="NCBI Taxonomy" id="425677"/>
    <lineage>
        <taxon>Bacteria</taxon>
        <taxon>Pseudomonadati</taxon>
        <taxon>Pseudomonadota</taxon>
        <taxon>Alphaproteobacteria</taxon>
        <taxon>Hyphomicrobiales</taxon>
        <taxon>Xanthobacteraceae</taxon>
        <taxon>Labrys</taxon>
    </lineage>
</organism>
<name>A0ABU0JFZ6_9HYPH</name>
<evidence type="ECO:0000256" key="1">
    <source>
        <dbReference type="SAM" id="MobiDB-lite"/>
    </source>
</evidence>
<dbReference type="RefSeq" id="WP_307279442.1">
    <property type="nucleotide sequence ID" value="NZ_JAUSVX010000012.1"/>
</dbReference>
<feature type="domain" description="HTH cro/C1-type" evidence="2">
    <location>
        <begin position="34"/>
        <end position="87"/>
    </location>
</feature>
<dbReference type="GO" id="GO:0003677">
    <property type="term" value="F:DNA binding"/>
    <property type="evidence" value="ECO:0007669"/>
    <property type="project" value="UniProtKB-KW"/>
</dbReference>
<gene>
    <name evidence="3" type="ORF">QO011_005544</name>
</gene>
<dbReference type="Gene3D" id="1.10.260.40">
    <property type="entry name" value="lambda repressor-like DNA-binding domains"/>
    <property type="match status" value="1"/>
</dbReference>
<feature type="region of interest" description="Disordered" evidence="1">
    <location>
        <begin position="101"/>
        <end position="133"/>
    </location>
</feature>
<keyword evidence="3" id="KW-0238">DNA-binding</keyword>
<dbReference type="SUPFAM" id="SSF47413">
    <property type="entry name" value="lambda repressor-like DNA-binding domains"/>
    <property type="match status" value="1"/>
</dbReference>
<dbReference type="PROSITE" id="PS50943">
    <property type="entry name" value="HTH_CROC1"/>
    <property type="match status" value="1"/>
</dbReference>